<sequence length="325" mass="37392">MQSLFNTFLAVLLLSSISTIAQQDPTIFEKFDSKYYTIDGYKINVELKGSGDPIFFLPGGPGNSHDYMQGNFGHYYNTNTVVFFDWLGRGLSDDAKERSEYTVENDVLLIEKLRKLLNFDKISLVGHSYGTVPAQAYSLQYPNNVDKMVLINGFHSGAMWQANCDSYNHYAKTHFPEKWKKVDSLRALGYVSSEEPLKTVYGNFPTKYIYYHNTQLKQNTPKKRFRGWANDVYTTIIGLDGDFHVAGSMINQDYRRQLKDIKAKTLIIAGRYDGVSTPEFAVQYKTFMPQAQFEMFEKSGHNPYLEEPEKFYSIFNVFMGIKSFN</sequence>
<protein>
    <submittedName>
        <fullName evidence="5">Proline iminopeptidase</fullName>
    </submittedName>
</protein>
<feature type="signal peptide" evidence="3">
    <location>
        <begin position="1"/>
        <end position="21"/>
    </location>
</feature>
<evidence type="ECO:0000256" key="2">
    <source>
        <dbReference type="ARBA" id="ARBA00022801"/>
    </source>
</evidence>
<feature type="domain" description="AB hydrolase-1" evidence="4">
    <location>
        <begin position="53"/>
        <end position="308"/>
    </location>
</feature>
<comment type="similarity">
    <text evidence="1">Belongs to the peptidase S33 family.</text>
</comment>
<dbReference type="InterPro" id="IPR000073">
    <property type="entry name" value="AB_hydrolase_1"/>
</dbReference>
<evidence type="ECO:0000256" key="3">
    <source>
        <dbReference type="SAM" id="SignalP"/>
    </source>
</evidence>
<dbReference type="InterPro" id="IPR002410">
    <property type="entry name" value="Peptidase_S33"/>
</dbReference>
<dbReference type="STRING" id="283786.SAMN04487990_107100"/>
<dbReference type="InterPro" id="IPR029058">
    <property type="entry name" value="AB_hydrolase_fold"/>
</dbReference>
<feature type="chain" id="PRO_5011708113" evidence="3">
    <location>
        <begin position="22"/>
        <end position="325"/>
    </location>
</feature>
<dbReference type="InterPro" id="IPR050266">
    <property type="entry name" value="AB_hydrolase_sf"/>
</dbReference>
<dbReference type="PANTHER" id="PTHR43798">
    <property type="entry name" value="MONOACYLGLYCEROL LIPASE"/>
    <property type="match status" value="1"/>
</dbReference>
<gene>
    <name evidence="5" type="ORF">SAMN04487990_107100</name>
</gene>
<keyword evidence="3" id="KW-0732">Signal</keyword>
<dbReference type="Proteomes" id="UP000198846">
    <property type="component" value="Unassembled WGS sequence"/>
</dbReference>
<evidence type="ECO:0000259" key="4">
    <source>
        <dbReference type="Pfam" id="PF00561"/>
    </source>
</evidence>
<accession>A0A1H3YV38</accession>
<dbReference type="OrthoDB" id="9780932at2"/>
<evidence type="ECO:0000313" key="5">
    <source>
        <dbReference type="EMBL" id="SEA15260.1"/>
    </source>
</evidence>
<evidence type="ECO:0000256" key="1">
    <source>
        <dbReference type="ARBA" id="ARBA00010088"/>
    </source>
</evidence>
<dbReference type="Gene3D" id="3.40.50.1820">
    <property type="entry name" value="alpha/beta hydrolase"/>
    <property type="match status" value="1"/>
</dbReference>
<evidence type="ECO:0000313" key="6">
    <source>
        <dbReference type="Proteomes" id="UP000198846"/>
    </source>
</evidence>
<name>A0A1H3YV38_BIZPA</name>
<keyword evidence="6" id="KW-1185">Reference proteome</keyword>
<keyword evidence="2" id="KW-0378">Hydrolase</keyword>
<organism evidence="5 6">
    <name type="scientific">Bizionia paragorgiae</name>
    <dbReference type="NCBI Taxonomy" id="283786"/>
    <lineage>
        <taxon>Bacteria</taxon>
        <taxon>Pseudomonadati</taxon>
        <taxon>Bacteroidota</taxon>
        <taxon>Flavobacteriia</taxon>
        <taxon>Flavobacteriales</taxon>
        <taxon>Flavobacteriaceae</taxon>
        <taxon>Bizionia</taxon>
    </lineage>
</organism>
<reference evidence="6" key="1">
    <citation type="submission" date="2016-10" db="EMBL/GenBank/DDBJ databases">
        <authorList>
            <person name="Varghese N."/>
            <person name="Submissions S."/>
        </authorList>
    </citation>
    <scope>NUCLEOTIDE SEQUENCE [LARGE SCALE GENOMIC DNA]</scope>
    <source>
        <strain evidence="6">DSM 23842</strain>
    </source>
</reference>
<dbReference type="Pfam" id="PF00561">
    <property type="entry name" value="Abhydrolase_1"/>
    <property type="match status" value="1"/>
</dbReference>
<dbReference type="GO" id="GO:0016020">
    <property type="term" value="C:membrane"/>
    <property type="evidence" value="ECO:0007669"/>
    <property type="project" value="TreeGrafter"/>
</dbReference>
<dbReference type="GO" id="GO:0006508">
    <property type="term" value="P:proteolysis"/>
    <property type="evidence" value="ECO:0007669"/>
    <property type="project" value="InterPro"/>
</dbReference>
<dbReference type="PANTHER" id="PTHR43798:SF33">
    <property type="entry name" value="HYDROLASE, PUTATIVE (AFU_ORTHOLOGUE AFUA_2G14860)-RELATED"/>
    <property type="match status" value="1"/>
</dbReference>
<proteinExistence type="inferred from homology"/>
<dbReference type="AlphaFoldDB" id="A0A1H3YV38"/>
<dbReference type="EMBL" id="FNQK01000007">
    <property type="protein sequence ID" value="SEA15260.1"/>
    <property type="molecule type" value="Genomic_DNA"/>
</dbReference>
<dbReference type="SUPFAM" id="SSF53474">
    <property type="entry name" value="alpha/beta-Hydrolases"/>
    <property type="match status" value="1"/>
</dbReference>
<dbReference type="PRINTS" id="PR00793">
    <property type="entry name" value="PROAMNOPTASE"/>
</dbReference>
<dbReference type="RefSeq" id="WP_092133415.1">
    <property type="nucleotide sequence ID" value="NZ_FNQK01000007.1"/>
</dbReference>
<dbReference type="GO" id="GO:0008233">
    <property type="term" value="F:peptidase activity"/>
    <property type="evidence" value="ECO:0007669"/>
    <property type="project" value="InterPro"/>
</dbReference>